<feature type="transmembrane region" description="Helical" evidence="12">
    <location>
        <begin position="36"/>
        <end position="56"/>
    </location>
</feature>
<proteinExistence type="inferred from homology"/>
<keyword evidence="3" id="KW-1003">Cell membrane</keyword>
<evidence type="ECO:0000256" key="1">
    <source>
        <dbReference type="ARBA" id="ARBA00004651"/>
    </source>
</evidence>
<dbReference type="InterPro" id="IPR039421">
    <property type="entry name" value="Type_1_exporter"/>
</dbReference>
<feature type="transmembrane region" description="Helical" evidence="12">
    <location>
        <begin position="161"/>
        <end position="179"/>
    </location>
</feature>
<evidence type="ECO:0000259" key="14">
    <source>
        <dbReference type="PROSITE" id="PS50929"/>
    </source>
</evidence>
<dbReference type="CDD" id="cd18547">
    <property type="entry name" value="ABC_6TM_Tm288_like"/>
    <property type="match status" value="1"/>
</dbReference>
<keyword evidence="7 12" id="KW-1133">Transmembrane helix</keyword>
<evidence type="ECO:0000256" key="7">
    <source>
        <dbReference type="ARBA" id="ARBA00022989"/>
    </source>
</evidence>
<dbReference type="PANTHER" id="PTHR43394:SF1">
    <property type="entry name" value="ATP-BINDING CASSETTE SUB-FAMILY B MEMBER 10, MITOCHONDRIAL"/>
    <property type="match status" value="1"/>
</dbReference>
<evidence type="ECO:0000256" key="10">
    <source>
        <dbReference type="ARBA" id="ARBA00061644"/>
    </source>
</evidence>
<evidence type="ECO:0000256" key="2">
    <source>
        <dbReference type="ARBA" id="ARBA00022448"/>
    </source>
</evidence>
<feature type="domain" description="ABC transporter" evidence="13">
    <location>
        <begin position="361"/>
        <end position="595"/>
    </location>
</feature>
<evidence type="ECO:0000256" key="5">
    <source>
        <dbReference type="ARBA" id="ARBA00022741"/>
    </source>
</evidence>
<feature type="domain" description="ABC transmembrane type-1" evidence="14">
    <location>
        <begin position="40"/>
        <end position="328"/>
    </location>
</feature>
<evidence type="ECO:0000256" key="8">
    <source>
        <dbReference type="ARBA" id="ARBA00023136"/>
    </source>
</evidence>
<keyword evidence="2" id="KW-0813">Transport</keyword>
<evidence type="ECO:0000259" key="13">
    <source>
        <dbReference type="PROSITE" id="PS50893"/>
    </source>
</evidence>
<dbReference type="InterPro" id="IPR027417">
    <property type="entry name" value="P-loop_NTPase"/>
</dbReference>
<dbReference type="Pfam" id="PF00664">
    <property type="entry name" value="ABC_membrane"/>
    <property type="match status" value="1"/>
</dbReference>
<comment type="caution">
    <text evidence="15">The sequence shown here is derived from an EMBL/GenBank/DDBJ whole genome shotgun (WGS) entry which is preliminary data.</text>
</comment>
<feature type="transmembrane region" description="Helical" evidence="12">
    <location>
        <begin position="279"/>
        <end position="306"/>
    </location>
</feature>
<feature type="transmembrane region" description="Helical" evidence="12">
    <location>
        <begin position="86"/>
        <end position="107"/>
    </location>
</feature>
<keyword evidence="6 15" id="KW-0067">ATP-binding</keyword>
<organism evidence="15 16">
    <name type="scientific">Kineococcus rhizosphaerae</name>
    <dbReference type="NCBI Taxonomy" id="559628"/>
    <lineage>
        <taxon>Bacteria</taxon>
        <taxon>Bacillati</taxon>
        <taxon>Actinomycetota</taxon>
        <taxon>Actinomycetes</taxon>
        <taxon>Kineosporiales</taxon>
        <taxon>Kineosporiaceae</taxon>
        <taxon>Kineococcus</taxon>
    </lineage>
</organism>
<dbReference type="SMART" id="SM00382">
    <property type="entry name" value="AAA"/>
    <property type="match status" value="1"/>
</dbReference>
<evidence type="ECO:0000256" key="11">
    <source>
        <dbReference type="ARBA" id="ARBA00071747"/>
    </source>
</evidence>
<dbReference type="GO" id="GO:0015421">
    <property type="term" value="F:ABC-type oligopeptide transporter activity"/>
    <property type="evidence" value="ECO:0007669"/>
    <property type="project" value="TreeGrafter"/>
</dbReference>
<dbReference type="SUPFAM" id="SSF90123">
    <property type="entry name" value="ABC transporter transmembrane region"/>
    <property type="match status" value="1"/>
</dbReference>
<reference evidence="15 16" key="1">
    <citation type="submission" date="2018-03" db="EMBL/GenBank/DDBJ databases">
        <title>Genomic Encyclopedia of Archaeal and Bacterial Type Strains, Phase II (KMG-II): from individual species to whole genera.</title>
        <authorList>
            <person name="Goeker M."/>
        </authorList>
    </citation>
    <scope>NUCLEOTIDE SEQUENCE [LARGE SCALE GENOMIC DNA]</scope>
    <source>
        <strain evidence="15 16">DSM 19711</strain>
    </source>
</reference>
<evidence type="ECO:0000256" key="3">
    <source>
        <dbReference type="ARBA" id="ARBA00022475"/>
    </source>
</evidence>
<evidence type="ECO:0000313" key="16">
    <source>
        <dbReference type="Proteomes" id="UP000238083"/>
    </source>
</evidence>
<keyword evidence="5" id="KW-0547">Nucleotide-binding</keyword>
<dbReference type="PROSITE" id="PS50893">
    <property type="entry name" value="ABC_TRANSPORTER_2"/>
    <property type="match status" value="1"/>
</dbReference>
<evidence type="ECO:0000313" key="15">
    <source>
        <dbReference type="EMBL" id="PRY12467.1"/>
    </source>
</evidence>
<comment type="similarity">
    <text evidence="10">Belongs to the ABC transporter superfamily. Lipid exporter (TC 3.A.1.106) family.</text>
</comment>
<gene>
    <name evidence="15" type="ORF">CLV37_11027</name>
</gene>
<protein>
    <recommendedName>
        <fullName evidence="11">Fatty acid ABC transporter ATP-binding/permease protein</fullName>
    </recommendedName>
</protein>
<evidence type="ECO:0000256" key="12">
    <source>
        <dbReference type="SAM" id="Phobius"/>
    </source>
</evidence>
<dbReference type="InterPro" id="IPR003439">
    <property type="entry name" value="ABC_transporter-like_ATP-bd"/>
</dbReference>
<dbReference type="GO" id="GO:0016887">
    <property type="term" value="F:ATP hydrolysis activity"/>
    <property type="evidence" value="ECO:0007669"/>
    <property type="project" value="InterPro"/>
</dbReference>
<dbReference type="Pfam" id="PF00005">
    <property type="entry name" value="ABC_tran"/>
    <property type="match status" value="1"/>
</dbReference>
<dbReference type="Gene3D" id="3.40.50.300">
    <property type="entry name" value="P-loop containing nucleotide triphosphate hydrolases"/>
    <property type="match status" value="1"/>
</dbReference>
<dbReference type="PROSITE" id="PS00211">
    <property type="entry name" value="ABC_TRANSPORTER_1"/>
    <property type="match status" value="1"/>
</dbReference>
<dbReference type="FunFam" id="3.40.50.300:FF:000287">
    <property type="entry name" value="Multidrug ABC transporter ATP-binding protein"/>
    <property type="match status" value="1"/>
</dbReference>
<dbReference type="AlphaFoldDB" id="A0A2T0R020"/>
<evidence type="ECO:0000256" key="9">
    <source>
        <dbReference type="ARBA" id="ARBA00055053"/>
    </source>
</evidence>
<evidence type="ECO:0000256" key="4">
    <source>
        <dbReference type="ARBA" id="ARBA00022692"/>
    </source>
</evidence>
<evidence type="ECO:0000256" key="6">
    <source>
        <dbReference type="ARBA" id="ARBA00022840"/>
    </source>
</evidence>
<dbReference type="InterPro" id="IPR017871">
    <property type="entry name" value="ABC_transporter-like_CS"/>
</dbReference>
<dbReference type="GO" id="GO:0005524">
    <property type="term" value="F:ATP binding"/>
    <property type="evidence" value="ECO:0007669"/>
    <property type="project" value="UniProtKB-KW"/>
</dbReference>
<comment type="function">
    <text evidence="9">ABC transporter involved in fatty acid import. Transmembrane domains (TMD) form a pore in the membrane and the ATP-binding domain (NBD) is responsible for energy generation.</text>
</comment>
<dbReference type="CDD" id="cd03254">
    <property type="entry name" value="ABCC_Glucan_exporter_like"/>
    <property type="match status" value="1"/>
</dbReference>
<sequence length="605" mass="64727">MSGRGGPMRMAGAPGQKAQSFVPSGKRLLSRMGPDAARLAVVLVLAVASVALTVYVPKLLGHATDYVVQAAFGGRPLDRSGLGRTIVEVALICVLSAFLSFLQGLMLNRVVQRTVFRLRGDVEAKLHRLPLSHVDSTPRGELLSRVTNDIDNISQSLQQTVSQALVSALTVIGVVVMMFTISWRLALLALVAIPLTLVVVATIAKRSQPLFVSQWRETGALNAQIEEVFTGHDVVTAFGRREEVRARFTARNSELYGASAGAQFLSGTIMPSTMLIGNLVYVAIAVVGATMVTTGSITIGGVQAFVQYSRQFTQPLAQLGSMANLLQSGVASAERVFEVLDAPEMSPDPVDGPKPSGPGRIEFEGVSFRYAPDVPLIEDLSFTAEPGQTVAIVGPTGAGKTTLVNLLLRYYEVDSGRILLDGVDTATMSRQDLRSRAAIVLQDTWLFEGTIEENIAYSRPSASHEEVLEAARAASVDTVVDTLPDGFATVVDDDAGRISAGEKQLVTIARAYLARPQVLVLDEATSSVDTRTERVVQRAMAQLRQDRTSLVIAHRLSTIRDADLILVMESGRVVEQGRHADLVAAGGAYARLHEAQFAGAAAEVE</sequence>
<dbReference type="EMBL" id="PVZF01000010">
    <property type="protein sequence ID" value="PRY12467.1"/>
    <property type="molecule type" value="Genomic_DNA"/>
</dbReference>
<dbReference type="PROSITE" id="PS50929">
    <property type="entry name" value="ABC_TM1F"/>
    <property type="match status" value="1"/>
</dbReference>
<accession>A0A2T0R020</accession>
<dbReference type="SUPFAM" id="SSF52540">
    <property type="entry name" value="P-loop containing nucleoside triphosphate hydrolases"/>
    <property type="match status" value="1"/>
</dbReference>
<dbReference type="FunFam" id="1.20.1560.10:FF:000011">
    <property type="entry name" value="Multidrug ABC transporter ATP-binding protein"/>
    <property type="match status" value="1"/>
</dbReference>
<dbReference type="InterPro" id="IPR036640">
    <property type="entry name" value="ABC1_TM_sf"/>
</dbReference>
<comment type="subcellular location">
    <subcellularLocation>
        <location evidence="1">Cell membrane</location>
        <topology evidence="1">Multi-pass membrane protein</topology>
    </subcellularLocation>
</comment>
<name>A0A2T0R020_9ACTN</name>
<keyword evidence="4 12" id="KW-0812">Transmembrane</keyword>
<dbReference type="Gene3D" id="1.20.1560.10">
    <property type="entry name" value="ABC transporter type 1, transmembrane domain"/>
    <property type="match status" value="1"/>
</dbReference>
<keyword evidence="16" id="KW-1185">Reference proteome</keyword>
<dbReference type="InterPro" id="IPR011527">
    <property type="entry name" value="ABC1_TM_dom"/>
</dbReference>
<dbReference type="Proteomes" id="UP000238083">
    <property type="component" value="Unassembled WGS sequence"/>
</dbReference>
<dbReference type="InterPro" id="IPR003593">
    <property type="entry name" value="AAA+_ATPase"/>
</dbReference>
<keyword evidence="8 12" id="KW-0472">Membrane</keyword>
<feature type="transmembrane region" description="Helical" evidence="12">
    <location>
        <begin position="185"/>
        <end position="204"/>
    </location>
</feature>
<dbReference type="GO" id="GO:0005886">
    <property type="term" value="C:plasma membrane"/>
    <property type="evidence" value="ECO:0007669"/>
    <property type="project" value="UniProtKB-SubCell"/>
</dbReference>
<dbReference type="PANTHER" id="PTHR43394">
    <property type="entry name" value="ATP-DEPENDENT PERMEASE MDL1, MITOCHONDRIAL"/>
    <property type="match status" value="1"/>
</dbReference>